<feature type="transmembrane region" description="Helical" evidence="1">
    <location>
        <begin position="44"/>
        <end position="67"/>
    </location>
</feature>
<sequence length="81" mass="8891">RWSQWAGLQGPGEAVPSPLTPPLSHPPGFAGFLLVACLLDFQRALALFVLACVVLVFLGHQLLKWLLGPKLRRFLKPQGHP</sequence>
<reference evidence="2 3" key="1">
    <citation type="submission" date="2023-05" db="EMBL/GenBank/DDBJ databases">
        <title>B98-5 Cell Line De Novo Hybrid Assembly: An Optical Mapping Approach.</title>
        <authorList>
            <person name="Kananen K."/>
            <person name="Auerbach J.A."/>
            <person name="Kautto E."/>
            <person name="Blachly J.S."/>
        </authorList>
    </citation>
    <scope>NUCLEOTIDE SEQUENCE [LARGE SCALE GENOMIC DNA]</scope>
    <source>
        <strain evidence="2">B95-8</strain>
        <tissue evidence="2">Cell line</tissue>
    </source>
</reference>
<keyword evidence="1" id="KW-0472">Membrane</keyword>
<proteinExistence type="predicted"/>
<feature type="non-terminal residue" evidence="2">
    <location>
        <position position="81"/>
    </location>
</feature>
<dbReference type="Proteomes" id="UP001266305">
    <property type="component" value="Unassembled WGS sequence"/>
</dbReference>
<comment type="caution">
    <text evidence="2">The sequence shown here is derived from an EMBL/GenBank/DDBJ whole genome shotgun (WGS) entry which is preliminary data.</text>
</comment>
<keyword evidence="3" id="KW-1185">Reference proteome</keyword>
<keyword evidence="1" id="KW-0812">Transmembrane</keyword>
<evidence type="ECO:0000313" key="3">
    <source>
        <dbReference type="Proteomes" id="UP001266305"/>
    </source>
</evidence>
<protein>
    <submittedName>
        <fullName evidence="2">Uncharacterized protein</fullName>
    </submittedName>
</protein>
<evidence type="ECO:0000256" key="1">
    <source>
        <dbReference type="SAM" id="Phobius"/>
    </source>
</evidence>
<keyword evidence="1" id="KW-1133">Transmembrane helix</keyword>
<organism evidence="2 3">
    <name type="scientific">Saguinus oedipus</name>
    <name type="common">Cotton-top tamarin</name>
    <name type="synonym">Oedipomidas oedipus</name>
    <dbReference type="NCBI Taxonomy" id="9490"/>
    <lineage>
        <taxon>Eukaryota</taxon>
        <taxon>Metazoa</taxon>
        <taxon>Chordata</taxon>
        <taxon>Craniata</taxon>
        <taxon>Vertebrata</taxon>
        <taxon>Euteleostomi</taxon>
        <taxon>Mammalia</taxon>
        <taxon>Eutheria</taxon>
        <taxon>Euarchontoglires</taxon>
        <taxon>Primates</taxon>
        <taxon>Haplorrhini</taxon>
        <taxon>Platyrrhini</taxon>
        <taxon>Cebidae</taxon>
        <taxon>Callitrichinae</taxon>
        <taxon>Saguinus</taxon>
    </lineage>
</organism>
<gene>
    <name evidence="2" type="ORF">P7K49_040396</name>
</gene>
<evidence type="ECO:0000313" key="2">
    <source>
        <dbReference type="EMBL" id="KAK2081250.1"/>
    </source>
</evidence>
<accession>A0ABQ9T9N8</accession>
<feature type="non-terminal residue" evidence="2">
    <location>
        <position position="1"/>
    </location>
</feature>
<dbReference type="EMBL" id="JASSZA010000364">
    <property type="protein sequence ID" value="KAK2081250.1"/>
    <property type="molecule type" value="Genomic_DNA"/>
</dbReference>
<name>A0ABQ9T9N8_SAGOE</name>